<reference evidence="2" key="1">
    <citation type="submission" date="2014-12" db="EMBL/GenBank/DDBJ databases">
        <title>Insight into the proteome of Arion vulgaris.</title>
        <authorList>
            <person name="Aradska J."/>
            <person name="Bulat T."/>
            <person name="Smidak R."/>
            <person name="Sarate P."/>
            <person name="Gangsoo J."/>
            <person name="Sialana F."/>
            <person name="Bilban M."/>
            <person name="Lubec G."/>
        </authorList>
    </citation>
    <scope>NUCLEOTIDE SEQUENCE</scope>
    <source>
        <tissue evidence="2">Skin</tissue>
    </source>
</reference>
<sequence>PRPRGRGRGSRGSYTARSQPVSTATPVLRRVSPAVSQLQSPSVPSNTSPQIIRLPLSALASSGLNLRGSSTGGTRYVLVGNNSQTGTSGTATLSRGSAASKVVVVRSQGGTANFSAAQLLQLLQR</sequence>
<feature type="non-terminal residue" evidence="2">
    <location>
        <position position="125"/>
    </location>
</feature>
<accession>A0A0B6XSW0</accession>
<protein>
    <submittedName>
        <fullName evidence="2">Uncharacterized protein</fullName>
    </submittedName>
</protein>
<dbReference type="AlphaFoldDB" id="A0A0B6XSW0"/>
<feature type="compositionally biased region" description="Polar residues" evidence="1">
    <location>
        <begin position="15"/>
        <end position="25"/>
    </location>
</feature>
<evidence type="ECO:0000256" key="1">
    <source>
        <dbReference type="SAM" id="MobiDB-lite"/>
    </source>
</evidence>
<proteinExistence type="predicted"/>
<name>A0A0B6XSW0_9EUPU</name>
<feature type="non-terminal residue" evidence="2">
    <location>
        <position position="1"/>
    </location>
</feature>
<evidence type="ECO:0000313" key="2">
    <source>
        <dbReference type="EMBL" id="CEK47117.1"/>
    </source>
</evidence>
<organism evidence="2">
    <name type="scientific">Arion vulgaris</name>
    <dbReference type="NCBI Taxonomy" id="1028688"/>
    <lineage>
        <taxon>Eukaryota</taxon>
        <taxon>Metazoa</taxon>
        <taxon>Spiralia</taxon>
        <taxon>Lophotrochozoa</taxon>
        <taxon>Mollusca</taxon>
        <taxon>Gastropoda</taxon>
        <taxon>Heterobranchia</taxon>
        <taxon>Euthyneura</taxon>
        <taxon>Panpulmonata</taxon>
        <taxon>Eupulmonata</taxon>
        <taxon>Stylommatophora</taxon>
        <taxon>Helicina</taxon>
        <taxon>Arionoidea</taxon>
        <taxon>Arionidae</taxon>
        <taxon>Arion</taxon>
    </lineage>
</organism>
<dbReference type="EMBL" id="HACG01000252">
    <property type="protein sequence ID" value="CEK47117.1"/>
    <property type="molecule type" value="Transcribed_RNA"/>
</dbReference>
<gene>
    <name evidence="2" type="primary">ORF601</name>
</gene>
<feature type="region of interest" description="Disordered" evidence="1">
    <location>
        <begin position="1"/>
        <end position="27"/>
    </location>
</feature>